<keyword evidence="2" id="KW-0804">Transcription</keyword>
<dbReference type="Proteomes" id="UP000017142">
    <property type="component" value="Unassembled WGS sequence"/>
</dbReference>
<dbReference type="GO" id="GO:0003700">
    <property type="term" value="F:DNA-binding transcription factor activity"/>
    <property type="evidence" value="ECO:0007669"/>
    <property type="project" value="InterPro"/>
</dbReference>
<evidence type="ECO:0000313" key="5">
    <source>
        <dbReference type="Proteomes" id="UP000017142"/>
    </source>
</evidence>
<dbReference type="InterPro" id="IPR053142">
    <property type="entry name" value="PchR_regulatory_protein"/>
</dbReference>
<dbReference type="SUPFAM" id="SSF46689">
    <property type="entry name" value="Homeodomain-like"/>
    <property type="match status" value="2"/>
</dbReference>
<dbReference type="AlphaFoldDB" id="A0AAV3K7G6"/>
<evidence type="ECO:0000256" key="1">
    <source>
        <dbReference type="ARBA" id="ARBA00023015"/>
    </source>
</evidence>
<name>A0AAV3K7G6_9GAMM</name>
<evidence type="ECO:0000259" key="3">
    <source>
        <dbReference type="PROSITE" id="PS01124"/>
    </source>
</evidence>
<organism evidence="4 5">
    <name type="scientific">Dickeya solani D s0432-1</name>
    <dbReference type="NCBI Taxonomy" id="1231725"/>
    <lineage>
        <taxon>Bacteria</taxon>
        <taxon>Pseudomonadati</taxon>
        <taxon>Pseudomonadota</taxon>
        <taxon>Gammaproteobacteria</taxon>
        <taxon>Enterobacterales</taxon>
        <taxon>Pectobacteriaceae</taxon>
        <taxon>Dickeya</taxon>
    </lineage>
</organism>
<evidence type="ECO:0000313" key="4">
    <source>
        <dbReference type="EMBL" id="ERO56912.1"/>
    </source>
</evidence>
<dbReference type="SMART" id="SM00342">
    <property type="entry name" value="HTH_ARAC"/>
    <property type="match status" value="1"/>
</dbReference>
<proteinExistence type="predicted"/>
<comment type="caution">
    <text evidence="4">The sequence shown here is derived from an EMBL/GenBank/DDBJ whole genome shotgun (WGS) entry which is preliminary data.</text>
</comment>
<accession>A0AAV3K7G6</accession>
<evidence type="ECO:0000256" key="2">
    <source>
        <dbReference type="ARBA" id="ARBA00023163"/>
    </source>
</evidence>
<dbReference type="InterPro" id="IPR009057">
    <property type="entry name" value="Homeodomain-like_sf"/>
</dbReference>
<sequence>MAWNNQTEQGEIMRNHVPSSASIYKNQIMQMSSLVSNHYRFLGPQVIDETPLLFGHFNVTPLHRDLILHTADVLNLHSMQTQTTLNGALKLAVVVNGNAHISYGERRLHLGEHQPASLVSLTEPTLFSRYGKRDGYERTVSLTFSREWLYGNLMDSVDGWQAIYDFTQTHLATHRWMPSRQALAAAWQILNAGACQTPLQRLYLETQCMTLIIEAFSSLTEQASADKTAPGLPLRHRQRMQQVKEMLESGAADHLAIADIAKSVNMSESSLQRYFRQTFDMTVFEYLRNCRLQRAVLAMQREGVGIAQAASLAGYTSPANFATALRRVYGLTPGQLKNRV</sequence>
<gene>
    <name evidence="4" type="ORF">A544_3485</name>
</gene>
<dbReference type="PROSITE" id="PS01124">
    <property type="entry name" value="HTH_ARAC_FAMILY_2"/>
    <property type="match status" value="1"/>
</dbReference>
<dbReference type="Gene3D" id="1.10.10.60">
    <property type="entry name" value="Homeodomain-like"/>
    <property type="match status" value="1"/>
</dbReference>
<reference evidence="5" key="1">
    <citation type="journal article" date="2013" name="Diversity">
        <title>Genome Sequence of Dickeya solani, a New soft Rot Pathogen of Potato, Suggests its Emergence May Be Related to a Novel Combination of Non-Ribosomal Peptide/Polyketide Synthetase Clusters.</title>
        <authorList>
            <person name="Garlant L."/>
            <person name="Koskinen P."/>
            <person name="Rouhiainen L."/>
            <person name="Laine P."/>
            <person name="Paulin L."/>
            <person name="Auvinen P."/>
            <person name="Holm L."/>
            <person name="Pirhonen M."/>
        </authorList>
    </citation>
    <scope>NUCLEOTIDE SEQUENCE [LARGE SCALE GENOMIC DNA]</scope>
    <source>
        <strain evidence="5">D s0432-1</strain>
    </source>
</reference>
<feature type="domain" description="HTH araC/xylS-type" evidence="3">
    <location>
        <begin position="241"/>
        <end position="339"/>
    </location>
</feature>
<dbReference type="EMBL" id="AMWE01000004">
    <property type="protein sequence ID" value="ERO56912.1"/>
    <property type="molecule type" value="Genomic_DNA"/>
</dbReference>
<dbReference type="InterPro" id="IPR018060">
    <property type="entry name" value="HTH_AraC"/>
</dbReference>
<protein>
    <submittedName>
        <fullName evidence="4">Enterobactin-dependent positive regulator (AraC-family transcriptional regulator)</fullName>
    </submittedName>
</protein>
<keyword evidence="1" id="KW-0805">Transcription regulation</keyword>
<dbReference type="GO" id="GO:0043565">
    <property type="term" value="F:sequence-specific DNA binding"/>
    <property type="evidence" value="ECO:0007669"/>
    <property type="project" value="InterPro"/>
</dbReference>
<dbReference type="PANTHER" id="PTHR47893:SF1">
    <property type="entry name" value="REGULATORY PROTEIN PCHR"/>
    <property type="match status" value="1"/>
</dbReference>
<dbReference type="PANTHER" id="PTHR47893">
    <property type="entry name" value="REGULATORY PROTEIN PCHR"/>
    <property type="match status" value="1"/>
</dbReference>
<dbReference type="Pfam" id="PF12833">
    <property type="entry name" value="HTH_18"/>
    <property type="match status" value="1"/>
</dbReference>